<evidence type="ECO:0000313" key="2">
    <source>
        <dbReference type="EMBL" id="ABB23526.1"/>
    </source>
</evidence>
<accession>Q3B555</accession>
<dbReference type="InterPro" id="IPR004843">
    <property type="entry name" value="Calcineurin-like_PHP"/>
</dbReference>
<dbReference type="EMBL" id="CP000096">
    <property type="protein sequence ID" value="ABB23526.1"/>
    <property type="molecule type" value="Genomic_DNA"/>
</dbReference>
<dbReference type="InterPro" id="IPR029052">
    <property type="entry name" value="Metallo-depent_PP-like"/>
</dbReference>
<keyword evidence="3" id="KW-1185">Reference proteome</keyword>
<dbReference type="Pfam" id="PF00149">
    <property type="entry name" value="Metallophos"/>
    <property type="match status" value="1"/>
</dbReference>
<protein>
    <submittedName>
        <fullName evidence="2">Ser/Thr protein phosphatase family protein</fullName>
    </submittedName>
</protein>
<dbReference type="GO" id="GO:0016787">
    <property type="term" value="F:hydrolase activity"/>
    <property type="evidence" value="ECO:0007669"/>
    <property type="project" value="InterPro"/>
</dbReference>
<reference evidence="3" key="1">
    <citation type="submission" date="2005-08" db="EMBL/GenBank/DDBJ databases">
        <title>Complete sequence of Pelodictyon luteolum DSM 273.</title>
        <authorList>
            <consortium name="US DOE Joint Genome Institute"/>
            <person name="Copeland A."/>
            <person name="Lucas S."/>
            <person name="Lapidus A."/>
            <person name="Barry K."/>
            <person name="Detter J.C."/>
            <person name="Glavina T."/>
            <person name="Hammon N."/>
            <person name="Israni S."/>
            <person name="Pitluck S."/>
            <person name="Bryant D."/>
            <person name="Schmutz J."/>
            <person name="Larimer F."/>
            <person name="Land M."/>
            <person name="Kyrpides N."/>
            <person name="Ivanova N."/>
            <person name="Richardson P."/>
        </authorList>
    </citation>
    <scope>NUCLEOTIDE SEQUENCE [LARGE SCALE GENOMIC DNA]</scope>
    <source>
        <strain evidence="3">DSM 273 / BCRC 81028 / 2530</strain>
    </source>
</reference>
<dbReference type="eggNOG" id="COG1409">
    <property type="taxonomic scope" value="Bacteria"/>
</dbReference>
<evidence type="ECO:0000313" key="3">
    <source>
        <dbReference type="Proteomes" id="UP000002709"/>
    </source>
</evidence>
<dbReference type="OrthoDB" id="356681at2"/>
<name>Q3B555_CHLL3</name>
<dbReference type="PANTHER" id="PTHR37844">
    <property type="entry name" value="SER/THR PROTEIN PHOSPHATASE SUPERFAMILY (AFU_ORTHOLOGUE AFUA_1G14840)"/>
    <property type="match status" value="1"/>
</dbReference>
<organism evidence="2 3">
    <name type="scientific">Chlorobium luteolum (strain DSM 273 / BCRC 81028 / 2530)</name>
    <name type="common">Pelodictyon luteolum</name>
    <dbReference type="NCBI Taxonomy" id="319225"/>
    <lineage>
        <taxon>Bacteria</taxon>
        <taxon>Pseudomonadati</taxon>
        <taxon>Chlorobiota</taxon>
        <taxon>Chlorobiia</taxon>
        <taxon>Chlorobiales</taxon>
        <taxon>Chlorobiaceae</taxon>
        <taxon>Chlorobium/Pelodictyon group</taxon>
        <taxon>Pelodictyon</taxon>
    </lineage>
</organism>
<dbReference type="SUPFAM" id="SSF56300">
    <property type="entry name" value="Metallo-dependent phosphatases"/>
    <property type="match status" value="1"/>
</dbReference>
<dbReference type="HOGENOM" id="CLU_060372_3_1_10"/>
<dbReference type="Proteomes" id="UP000002709">
    <property type="component" value="Chromosome"/>
</dbReference>
<dbReference type="KEGG" id="plt:Plut_0646"/>
<sequence length="262" mass="30243">MRLRIMSDIHNEFHRESYGEDYRVPELPEDGESVLILAGDIGQLNRTQTWLGFVGECAARFRSVFLVEGNHEWYHGNIEKHSCRNAAREHRLENVHTDRLIIEEEKIAIVGTTLWTDYFGANPIAMFDVGQGLNDYRLIRVGADYRRLRPEYLLSLHYRQKQQLFEDVDAYAKLGYTVAVVTHHHPSLQGIAPMYRNDPLNAAYVSDLEKEILERRISCWICGHCHTAMEYRVGQTRVVCNPKGYPHESGNGFDPLKTLCLP</sequence>
<feature type="domain" description="Calcineurin-like phosphoesterase" evidence="1">
    <location>
        <begin position="1"/>
        <end position="227"/>
    </location>
</feature>
<dbReference type="Gene3D" id="3.60.21.10">
    <property type="match status" value="1"/>
</dbReference>
<proteinExistence type="predicted"/>
<dbReference type="RefSeq" id="WP_011357401.1">
    <property type="nucleotide sequence ID" value="NC_007512.1"/>
</dbReference>
<dbReference type="AlphaFoldDB" id="Q3B555"/>
<evidence type="ECO:0000259" key="1">
    <source>
        <dbReference type="Pfam" id="PF00149"/>
    </source>
</evidence>
<dbReference type="PANTHER" id="PTHR37844:SF2">
    <property type="entry name" value="SER_THR PROTEIN PHOSPHATASE SUPERFAMILY (AFU_ORTHOLOGUE AFUA_1G14840)"/>
    <property type="match status" value="1"/>
</dbReference>
<gene>
    <name evidence="2" type="ordered locus">Plut_0646</name>
</gene>